<evidence type="ECO:0000256" key="6">
    <source>
        <dbReference type="ARBA" id="ARBA00029734"/>
    </source>
</evidence>
<dbReference type="NCBIfam" id="TIGR00021">
    <property type="entry name" value="rpiA"/>
    <property type="match status" value="1"/>
</dbReference>
<proteinExistence type="inferred from homology"/>
<dbReference type="WBParaSite" id="HCON_00067870-00003">
    <property type="protein sequence ID" value="HCON_00067870-00003"/>
    <property type="gene ID" value="HCON_00067870"/>
</dbReference>
<dbReference type="Gene3D" id="3.40.50.1360">
    <property type="match status" value="1"/>
</dbReference>
<evidence type="ECO:0000256" key="5">
    <source>
        <dbReference type="ARBA" id="ARBA00023235"/>
    </source>
</evidence>
<dbReference type="FunFam" id="3.40.50.1360:FF:000001">
    <property type="entry name" value="Ribose-5-phosphate isomerase A"/>
    <property type="match status" value="1"/>
</dbReference>
<evidence type="ECO:0000256" key="2">
    <source>
        <dbReference type="ARBA" id="ARBA00004988"/>
    </source>
</evidence>
<dbReference type="PANTHER" id="PTHR11934:SF0">
    <property type="entry name" value="RIBOSE-5-PHOSPHATE ISOMERASE"/>
    <property type="match status" value="1"/>
</dbReference>
<dbReference type="GO" id="GO:0006014">
    <property type="term" value="P:D-ribose metabolic process"/>
    <property type="evidence" value="ECO:0007669"/>
    <property type="project" value="TreeGrafter"/>
</dbReference>
<dbReference type="InterPro" id="IPR004788">
    <property type="entry name" value="Ribose5P_isomerase_type_A"/>
</dbReference>
<dbReference type="FunFam" id="3.30.70.260:FF:000018">
    <property type="entry name" value="Ribose-5-phosphate isomerase A"/>
    <property type="match status" value="1"/>
</dbReference>
<dbReference type="OrthoDB" id="1555531at2759"/>
<dbReference type="SUPFAM" id="SSF100950">
    <property type="entry name" value="NagB/RpiA/CoA transferase-like"/>
    <property type="match status" value="1"/>
</dbReference>
<keyword evidence="5" id="KW-0413">Isomerase</keyword>
<dbReference type="GO" id="GO:0005737">
    <property type="term" value="C:cytoplasm"/>
    <property type="evidence" value="ECO:0007669"/>
    <property type="project" value="TreeGrafter"/>
</dbReference>
<dbReference type="Pfam" id="PF06026">
    <property type="entry name" value="Rib_5-P_isom_A"/>
    <property type="match status" value="1"/>
</dbReference>
<sequence>MAPKVWPPIFVLNSLQWYPVEVAHIRPLTTFIRRMVSSTEMSAIEKAKKQAAFTCAEKNIASGCRLGVGSGSTVKFLVEYLENAVKTRKLQNIVCVPTSFMTKRWLIDAGLTVSDLDCTPELDVCIDGADEVDANFTCIKGGGGCLAREKIVQHAANKFFVIADSSKESVKLGDHYNHIPLEVLPFAATAVLRSLPRTEGGTAQLRMALNKCGPVLTDNNNYIIDWAFEKNKPHDWKEVQLRLASTPGIVETGLFIDVVDKVYFAYPDGSVKELDAKRKH</sequence>
<keyword evidence="7" id="KW-1185">Reference proteome</keyword>
<organism evidence="7 8">
    <name type="scientific">Haemonchus contortus</name>
    <name type="common">Barber pole worm</name>
    <dbReference type="NCBI Taxonomy" id="6289"/>
    <lineage>
        <taxon>Eukaryota</taxon>
        <taxon>Metazoa</taxon>
        <taxon>Ecdysozoa</taxon>
        <taxon>Nematoda</taxon>
        <taxon>Chromadorea</taxon>
        <taxon>Rhabditida</taxon>
        <taxon>Rhabditina</taxon>
        <taxon>Rhabditomorpha</taxon>
        <taxon>Strongyloidea</taxon>
        <taxon>Trichostrongylidae</taxon>
        <taxon>Haemonchus</taxon>
    </lineage>
</organism>
<protein>
    <recommendedName>
        <fullName evidence="4">ribose-5-phosphate isomerase</fullName>
        <ecNumber evidence="4">5.3.1.6</ecNumber>
    </recommendedName>
    <alternativeName>
        <fullName evidence="6">Phosphoriboisomerase</fullName>
    </alternativeName>
</protein>
<dbReference type="Gene3D" id="3.30.70.260">
    <property type="match status" value="1"/>
</dbReference>
<evidence type="ECO:0000313" key="8">
    <source>
        <dbReference type="WBParaSite" id="HCON_00067870-00003"/>
    </source>
</evidence>
<comment type="similarity">
    <text evidence="3">Belongs to the ribose 5-phosphate isomerase family.</text>
</comment>
<dbReference type="UniPathway" id="UPA00115">
    <property type="reaction ID" value="UER00412"/>
</dbReference>
<accession>A0A7I4Y9V5</accession>
<dbReference type="PANTHER" id="PTHR11934">
    <property type="entry name" value="RIBOSE-5-PHOSPHATE ISOMERASE"/>
    <property type="match status" value="1"/>
</dbReference>
<dbReference type="EC" id="5.3.1.6" evidence="4"/>
<comment type="pathway">
    <text evidence="2">Carbohydrate degradation; pentose phosphate pathway; D-ribose 5-phosphate from D-ribulose 5-phosphate (non-oxidative stage): step 1/1.</text>
</comment>
<reference evidence="8" key="1">
    <citation type="submission" date="2020-12" db="UniProtKB">
        <authorList>
            <consortium name="WormBaseParasite"/>
        </authorList>
    </citation>
    <scope>IDENTIFICATION</scope>
    <source>
        <strain evidence="8">MHco3</strain>
    </source>
</reference>
<name>A0A7I4Y9V5_HAECO</name>
<evidence type="ECO:0000256" key="3">
    <source>
        <dbReference type="ARBA" id="ARBA00008088"/>
    </source>
</evidence>
<comment type="catalytic activity">
    <reaction evidence="1">
        <text>aldehydo-D-ribose 5-phosphate = D-ribulose 5-phosphate</text>
        <dbReference type="Rhea" id="RHEA:14657"/>
        <dbReference type="ChEBI" id="CHEBI:58121"/>
        <dbReference type="ChEBI" id="CHEBI:58273"/>
        <dbReference type="EC" id="5.3.1.6"/>
    </reaction>
</comment>
<dbReference type="NCBIfam" id="NF001924">
    <property type="entry name" value="PRK00702.1"/>
    <property type="match status" value="1"/>
</dbReference>
<dbReference type="Proteomes" id="UP000025227">
    <property type="component" value="Unplaced"/>
</dbReference>
<evidence type="ECO:0000313" key="7">
    <source>
        <dbReference type="Proteomes" id="UP000025227"/>
    </source>
</evidence>
<dbReference type="GO" id="GO:0004751">
    <property type="term" value="F:ribose-5-phosphate isomerase activity"/>
    <property type="evidence" value="ECO:0007669"/>
    <property type="project" value="UniProtKB-EC"/>
</dbReference>
<dbReference type="CDD" id="cd01398">
    <property type="entry name" value="RPI_A"/>
    <property type="match status" value="1"/>
</dbReference>
<dbReference type="GO" id="GO:0009052">
    <property type="term" value="P:pentose-phosphate shunt, non-oxidative branch"/>
    <property type="evidence" value="ECO:0007669"/>
    <property type="project" value="InterPro"/>
</dbReference>
<evidence type="ECO:0000256" key="4">
    <source>
        <dbReference type="ARBA" id="ARBA00011959"/>
    </source>
</evidence>
<evidence type="ECO:0000256" key="1">
    <source>
        <dbReference type="ARBA" id="ARBA00001713"/>
    </source>
</evidence>
<dbReference type="AlphaFoldDB" id="A0A7I4Y9V5"/>
<dbReference type="InterPro" id="IPR037171">
    <property type="entry name" value="NagB/RpiA_transferase-like"/>
</dbReference>
<dbReference type="SUPFAM" id="SSF75445">
    <property type="entry name" value="D-ribose-5-phosphate isomerase (RpiA), lid domain"/>
    <property type="match status" value="1"/>
</dbReference>